<dbReference type="EMBL" id="JAFBEC010000007">
    <property type="protein sequence ID" value="MBM7633644.1"/>
    <property type="molecule type" value="Genomic_DNA"/>
</dbReference>
<protein>
    <submittedName>
        <fullName evidence="9">Geranylgeranyl diphosphate synthase type II</fullName>
        <ecNumber evidence="9">2.5.1.1</ecNumber>
        <ecNumber evidence="9">2.5.1.10</ecNumber>
        <ecNumber evidence="9">2.5.1.29</ecNumber>
    </submittedName>
</protein>
<dbReference type="GO" id="GO:0004337">
    <property type="term" value="F:(2E,6E)-farnesyl diphosphate synthase activity"/>
    <property type="evidence" value="ECO:0007669"/>
    <property type="project" value="UniProtKB-EC"/>
</dbReference>
<keyword evidence="4" id="KW-0479">Metal-binding</keyword>
<dbReference type="Proteomes" id="UP000741863">
    <property type="component" value="Unassembled WGS sequence"/>
</dbReference>
<evidence type="ECO:0000256" key="7">
    <source>
        <dbReference type="RuleBase" id="RU004466"/>
    </source>
</evidence>
<reference evidence="9 10" key="1">
    <citation type="submission" date="2021-01" db="EMBL/GenBank/DDBJ databases">
        <title>Genomic Encyclopedia of Type Strains, Phase IV (KMG-IV): sequencing the most valuable type-strain genomes for metagenomic binning, comparative biology and taxonomic classification.</title>
        <authorList>
            <person name="Goeker M."/>
        </authorList>
    </citation>
    <scope>NUCLEOTIDE SEQUENCE [LARGE SCALE GENOMIC DNA]</scope>
    <source>
        <strain evidence="9 10">DSM 25540</strain>
    </source>
</reference>
<dbReference type="GO" id="GO:0004311">
    <property type="term" value="F:geranylgeranyl diphosphate synthase activity"/>
    <property type="evidence" value="ECO:0007669"/>
    <property type="project" value="UniProtKB-EC"/>
</dbReference>
<dbReference type="EC" id="2.5.1.10" evidence="9"/>
<accession>A0ABS2PE85</accession>
<dbReference type="PANTHER" id="PTHR43281">
    <property type="entry name" value="FARNESYL DIPHOSPHATE SYNTHASE"/>
    <property type="match status" value="1"/>
</dbReference>
<dbReference type="NCBIfam" id="NF045485">
    <property type="entry name" value="FPPsyn"/>
    <property type="match status" value="1"/>
</dbReference>
<keyword evidence="5" id="KW-0460">Magnesium</keyword>
<gene>
    <name evidence="9" type="ORF">JOD17_002738</name>
</gene>
<comment type="caution">
    <text evidence="9">The sequence shown here is derived from an EMBL/GenBank/DDBJ whole genome shotgun (WGS) entry which is preliminary data.</text>
</comment>
<dbReference type="GO" id="GO:0004161">
    <property type="term" value="F:dimethylallyltranstransferase activity"/>
    <property type="evidence" value="ECO:0007669"/>
    <property type="project" value="UniProtKB-EC"/>
</dbReference>
<evidence type="ECO:0000256" key="2">
    <source>
        <dbReference type="ARBA" id="ARBA00006706"/>
    </source>
</evidence>
<dbReference type="InterPro" id="IPR000092">
    <property type="entry name" value="Polyprenyl_synt"/>
</dbReference>
<proteinExistence type="inferred from homology"/>
<sequence length="297" mass="32865">MTNTAVERLLQEHVPVITKTMIDHIESVDCPKQIKEAMLYSLNAGGKRIRPILLVATAKSYGNVSQAAYNVGAALEMIHTYSLIHDDLPSMDDDDYRRGKPTNHRVYGEAFAILAGDALLTESFALISSIAEDEMTPRDLLWLTKRLSEASGARGMVGGQVEDIEGEDRSLTLLELEWIHRHKTGALLEFAVEAGGVIGQAPERDLEYLRTFAKHLGLAFQIKDDILDIEGDEALIGKPTGSDTSNKKSTYPSLLTLEGAKEKLNQHITTAEDALERLSIEADDLLQILHYVAKRDR</sequence>
<dbReference type="Pfam" id="PF00348">
    <property type="entry name" value="polyprenyl_synt"/>
    <property type="match status" value="1"/>
</dbReference>
<dbReference type="Gene3D" id="1.10.600.10">
    <property type="entry name" value="Farnesyl Diphosphate Synthase"/>
    <property type="match status" value="1"/>
</dbReference>
<dbReference type="EC" id="2.5.1.29" evidence="9"/>
<evidence type="ECO:0000313" key="10">
    <source>
        <dbReference type="Proteomes" id="UP000741863"/>
    </source>
</evidence>
<keyword evidence="8" id="KW-0175">Coiled coil</keyword>
<organism evidence="9 10">
    <name type="scientific">Geomicrobium sediminis</name>
    <dbReference type="NCBI Taxonomy" id="1347788"/>
    <lineage>
        <taxon>Bacteria</taxon>
        <taxon>Bacillati</taxon>
        <taxon>Bacillota</taxon>
        <taxon>Bacilli</taxon>
        <taxon>Bacillales</taxon>
        <taxon>Geomicrobium</taxon>
    </lineage>
</organism>
<dbReference type="EC" id="2.5.1.1" evidence="9"/>
<evidence type="ECO:0000256" key="6">
    <source>
        <dbReference type="ARBA" id="ARBA00023229"/>
    </source>
</evidence>
<feature type="coiled-coil region" evidence="8">
    <location>
        <begin position="257"/>
        <end position="288"/>
    </location>
</feature>
<name>A0ABS2PE85_9BACL</name>
<keyword evidence="10" id="KW-1185">Reference proteome</keyword>
<evidence type="ECO:0000256" key="8">
    <source>
        <dbReference type="SAM" id="Coils"/>
    </source>
</evidence>
<dbReference type="InterPro" id="IPR008949">
    <property type="entry name" value="Isoprenoid_synthase_dom_sf"/>
</dbReference>
<dbReference type="PROSITE" id="PS00723">
    <property type="entry name" value="POLYPRENYL_SYNTHASE_1"/>
    <property type="match status" value="1"/>
</dbReference>
<dbReference type="InterPro" id="IPR033749">
    <property type="entry name" value="Polyprenyl_synt_CS"/>
</dbReference>
<dbReference type="RefSeq" id="WP_338028796.1">
    <property type="nucleotide sequence ID" value="NZ_JAFBEC010000007.1"/>
</dbReference>
<dbReference type="PANTHER" id="PTHR43281:SF1">
    <property type="entry name" value="FARNESYL DIPHOSPHATE SYNTHASE"/>
    <property type="match status" value="1"/>
</dbReference>
<evidence type="ECO:0000256" key="4">
    <source>
        <dbReference type="ARBA" id="ARBA00022723"/>
    </source>
</evidence>
<evidence type="ECO:0000256" key="5">
    <source>
        <dbReference type="ARBA" id="ARBA00022842"/>
    </source>
</evidence>
<dbReference type="PROSITE" id="PS00444">
    <property type="entry name" value="POLYPRENYL_SYNTHASE_2"/>
    <property type="match status" value="1"/>
</dbReference>
<dbReference type="CDD" id="cd00685">
    <property type="entry name" value="Trans_IPPS_HT"/>
    <property type="match status" value="1"/>
</dbReference>
<keyword evidence="3 7" id="KW-0808">Transferase</keyword>
<dbReference type="SUPFAM" id="SSF48576">
    <property type="entry name" value="Terpenoid synthases"/>
    <property type="match status" value="1"/>
</dbReference>
<dbReference type="InterPro" id="IPR053378">
    <property type="entry name" value="Prenyl_diphosphate_synthase"/>
</dbReference>
<comment type="similarity">
    <text evidence="2 7">Belongs to the FPP/GGPP synthase family.</text>
</comment>
<comment type="cofactor">
    <cofactor evidence="1">
        <name>Mg(2+)</name>
        <dbReference type="ChEBI" id="CHEBI:18420"/>
    </cofactor>
</comment>
<evidence type="ECO:0000313" key="9">
    <source>
        <dbReference type="EMBL" id="MBM7633644.1"/>
    </source>
</evidence>
<evidence type="ECO:0000256" key="1">
    <source>
        <dbReference type="ARBA" id="ARBA00001946"/>
    </source>
</evidence>
<keyword evidence="6" id="KW-0414">Isoprene biosynthesis</keyword>
<dbReference type="SFLD" id="SFLDG01017">
    <property type="entry name" value="Polyprenyl_Transferase_Like"/>
    <property type="match status" value="1"/>
</dbReference>
<evidence type="ECO:0000256" key="3">
    <source>
        <dbReference type="ARBA" id="ARBA00022679"/>
    </source>
</evidence>
<dbReference type="SFLD" id="SFLDS00005">
    <property type="entry name" value="Isoprenoid_Synthase_Type_I"/>
    <property type="match status" value="1"/>
</dbReference>